<name>A0A7C4AQF5_9BACT</name>
<feature type="compositionally biased region" description="Pro residues" evidence="1">
    <location>
        <begin position="281"/>
        <end position="297"/>
    </location>
</feature>
<dbReference type="Gene3D" id="3.40.1000.10">
    <property type="entry name" value="Mog1/PsbP, alpha/beta/alpha sandwich"/>
    <property type="match status" value="1"/>
</dbReference>
<feature type="transmembrane region" description="Helical" evidence="2">
    <location>
        <begin position="12"/>
        <end position="29"/>
    </location>
</feature>
<keyword evidence="2" id="KW-1133">Transmembrane helix</keyword>
<feature type="compositionally biased region" description="Pro residues" evidence="1">
    <location>
        <begin position="197"/>
        <end position="211"/>
    </location>
</feature>
<keyword evidence="2" id="KW-0812">Transmembrane</keyword>
<dbReference type="EMBL" id="DTGT01000066">
    <property type="protein sequence ID" value="HGH60081.1"/>
    <property type="molecule type" value="Genomic_DNA"/>
</dbReference>
<comment type="caution">
    <text evidence="3">The sequence shown here is derived from an EMBL/GenBank/DDBJ whole genome shotgun (WGS) entry which is preliminary data.</text>
</comment>
<gene>
    <name evidence="3" type="ORF">ENV54_02145</name>
</gene>
<feature type="compositionally biased region" description="Pro residues" evidence="1">
    <location>
        <begin position="238"/>
        <end position="274"/>
    </location>
</feature>
<dbReference type="AlphaFoldDB" id="A0A7C4AQF5"/>
<feature type="compositionally biased region" description="Low complexity" evidence="1">
    <location>
        <begin position="212"/>
        <end position="237"/>
    </location>
</feature>
<organism evidence="3">
    <name type="scientific">Desulfomonile tiedjei</name>
    <dbReference type="NCBI Taxonomy" id="2358"/>
    <lineage>
        <taxon>Bacteria</taxon>
        <taxon>Pseudomonadati</taxon>
        <taxon>Thermodesulfobacteriota</taxon>
        <taxon>Desulfomonilia</taxon>
        <taxon>Desulfomonilales</taxon>
        <taxon>Desulfomonilaceae</taxon>
        <taxon>Desulfomonile</taxon>
    </lineage>
</organism>
<evidence type="ECO:0000256" key="2">
    <source>
        <dbReference type="SAM" id="Phobius"/>
    </source>
</evidence>
<proteinExistence type="predicted"/>
<evidence type="ECO:0000256" key="1">
    <source>
        <dbReference type="SAM" id="MobiDB-lite"/>
    </source>
</evidence>
<reference evidence="3" key="1">
    <citation type="journal article" date="2020" name="mSystems">
        <title>Genome- and Community-Level Interaction Insights into Carbon Utilization and Element Cycling Functions of Hydrothermarchaeota in Hydrothermal Sediment.</title>
        <authorList>
            <person name="Zhou Z."/>
            <person name="Liu Y."/>
            <person name="Xu W."/>
            <person name="Pan J."/>
            <person name="Luo Z.H."/>
            <person name="Li M."/>
        </authorList>
    </citation>
    <scope>NUCLEOTIDE SEQUENCE [LARGE SCALE GENOMIC DNA]</scope>
    <source>
        <strain evidence="3">SpSt-769</strain>
    </source>
</reference>
<accession>A0A7C4AQF5</accession>
<sequence length="312" mass="33948">MSLLRAGTLIKLVVASVGIIMLLPTIGWTQDFLVFKSDEYGFTMKYPATWVKIDKPQGNYYVVFQAPELTDNFRSRIHVAAHAPVKDSLDVFKQELKQGIADMQKNTAGSKDQQTIKILDEGDFKCDVPGAYYFFIQAYEEKLKMWMDIVIVFYKHEDTLVRISCLAPSQSMEKFHQLFNSVLTSVKFVPVGAPAPAQTPAPPQGMTPPAPSTQAPATPQQESPRQVAPQPQTQTPQQPAPAPQVQPQQPQPPSAATPPPAAPVQPSQPRPQPAPTTTQPQPQPSQPAPAGPPPGPRGPARTPEAPPTGIVN</sequence>
<evidence type="ECO:0000313" key="3">
    <source>
        <dbReference type="EMBL" id="HGH60081.1"/>
    </source>
</evidence>
<feature type="region of interest" description="Disordered" evidence="1">
    <location>
        <begin position="194"/>
        <end position="312"/>
    </location>
</feature>
<protein>
    <submittedName>
        <fullName evidence="3">Uncharacterized protein</fullName>
    </submittedName>
</protein>
<keyword evidence="2" id="KW-0472">Membrane</keyword>